<comment type="caution">
    <text evidence="6">The sequence shown here is derived from an EMBL/GenBank/DDBJ whole genome shotgun (WGS) entry which is preliminary data.</text>
</comment>
<sequence>MSALERQINSRYDDPDTYSGDRPPDWEARRKTVYRHDDWTCQACGRQSGPHAGDEGVRLHAHHITPLAEGGSNRLSNLETLCESCHQGHHDHDIFTGDWVGDGPHVYTVGPLRATARGIFAALAIALWAVLVGRGIALSAGYAPMAMEIEAALLVGATLLGSLVVVSKPLLVTSVLGIVAAVMTAVAWTDFELSPEFGLIGAIVWPPVLLGAWAIACDYIQ</sequence>
<evidence type="ECO:0000313" key="6">
    <source>
        <dbReference type="EMBL" id="MFC6764169.1"/>
    </source>
</evidence>
<evidence type="ECO:0000256" key="1">
    <source>
        <dbReference type="ARBA" id="ARBA00022722"/>
    </source>
</evidence>
<dbReference type="CDD" id="cd00085">
    <property type="entry name" value="HNHc"/>
    <property type="match status" value="1"/>
</dbReference>
<dbReference type="SMART" id="SM00507">
    <property type="entry name" value="HNHc"/>
    <property type="match status" value="1"/>
</dbReference>
<dbReference type="PANTHER" id="PTHR41286:SF1">
    <property type="entry name" value="HNH NUCLEASE YAJD-RELATED"/>
    <property type="match status" value="1"/>
</dbReference>
<protein>
    <submittedName>
        <fullName evidence="6">HNH endonuclease</fullName>
    </submittedName>
</protein>
<dbReference type="EMBL" id="JBHSWV010000057">
    <property type="protein sequence ID" value="MFC6764169.1"/>
    <property type="molecule type" value="Genomic_DNA"/>
</dbReference>
<accession>A0ABD5SGL6</accession>
<evidence type="ECO:0000259" key="5">
    <source>
        <dbReference type="SMART" id="SM00507"/>
    </source>
</evidence>
<evidence type="ECO:0000256" key="3">
    <source>
        <dbReference type="SAM" id="MobiDB-lite"/>
    </source>
</evidence>
<evidence type="ECO:0000313" key="7">
    <source>
        <dbReference type="Proteomes" id="UP001596383"/>
    </source>
</evidence>
<keyword evidence="6" id="KW-0255">Endonuclease</keyword>
<feature type="transmembrane region" description="Helical" evidence="4">
    <location>
        <begin position="171"/>
        <end position="191"/>
    </location>
</feature>
<dbReference type="Pfam" id="PF01844">
    <property type="entry name" value="HNH"/>
    <property type="match status" value="1"/>
</dbReference>
<evidence type="ECO:0000256" key="4">
    <source>
        <dbReference type="SAM" id="Phobius"/>
    </source>
</evidence>
<feature type="transmembrane region" description="Helical" evidence="4">
    <location>
        <begin position="149"/>
        <end position="166"/>
    </location>
</feature>
<proteinExistence type="predicted"/>
<feature type="region of interest" description="Disordered" evidence="3">
    <location>
        <begin position="1"/>
        <end position="25"/>
    </location>
</feature>
<keyword evidence="1" id="KW-0540">Nuclease</keyword>
<dbReference type="AlphaFoldDB" id="A0ABD5SGL6"/>
<reference evidence="6 7" key="1">
    <citation type="journal article" date="2019" name="Int. J. Syst. Evol. Microbiol.">
        <title>The Global Catalogue of Microorganisms (GCM) 10K type strain sequencing project: providing services to taxonomists for standard genome sequencing and annotation.</title>
        <authorList>
            <consortium name="The Broad Institute Genomics Platform"/>
            <consortium name="The Broad Institute Genome Sequencing Center for Infectious Disease"/>
            <person name="Wu L."/>
            <person name="Ma J."/>
        </authorList>
    </citation>
    <scope>NUCLEOTIDE SEQUENCE [LARGE SCALE GENOMIC DNA]</scope>
    <source>
        <strain evidence="6 7">LMG 29247</strain>
    </source>
</reference>
<keyword evidence="4" id="KW-0812">Transmembrane</keyword>
<dbReference type="Proteomes" id="UP001596383">
    <property type="component" value="Unassembled WGS sequence"/>
</dbReference>
<feature type="domain" description="HNH nuclease" evidence="5">
    <location>
        <begin position="29"/>
        <end position="87"/>
    </location>
</feature>
<feature type="transmembrane region" description="Helical" evidence="4">
    <location>
        <begin position="197"/>
        <end position="220"/>
    </location>
</feature>
<evidence type="ECO:0000256" key="2">
    <source>
        <dbReference type="ARBA" id="ARBA00022801"/>
    </source>
</evidence>
<keyword evidence="4" id="KW-1133">Transmembrane helix</keyword>
<keyword evidence="4" id="KW-0472">Membrane</keyword>
<name>A0ABD5SGL6_9EURY</name>
<keyword evidence="2" id="KW-0378">Hydrolase</keyword>
<dbReference type="PANTHER" id="PTHR41286">
    <property type="entry name" value="HNH NUCLEASE YAJD-RELATED"/>
    <property type="match status" value="1"/>
</dbReference>
<dbReference type="GO" id="GO:0016787">
    <property type="term" value="F:hydrolase activity"/>
    <property type="evidence" value="ECO:0007669"/>
    <property type="project" value="UniProtKB-KW"/>
</dbReference>
<dbReference type="GO" id="GO:0004519">
    <property type="term" value="F:endonuclease activity"/>
    <property type="evidence" value="ECO:0007669"/>
    <property type="project" value="UniProtKB-KW"/>
</dbReference>
<gene>
    <name evidence="6" type="ORF">ACFQE6_03615</name>
</gene>
<organism evidence="6 7">
    <name type="scientific">Natrinema soli</name>
    <dbReference type="NCBI Taxonomy" id="1930624"/>
    <lineage>
        <taxon>Archaea</taxon>
        <taxon>Methanobacteriati</taxon>
        <taxon>Methanobacteriota</taxon>
        <taxon>Stenosarchaea group</taxon>
        <taxon>Halobacteria</taxon>
        <taxon>Halobacteriales</taxon>
        <taxon>Natrialbaceae</taxon>
        <taxon>Natrinema</taxon>
    </lineage>
</organism>
<dbReference type="InterPro" id="IPR002711">
    <property type="entry name" value="HNH"/>
</dbReference>
<dbReference type="Gene3D" id="1.10.30.50">
    <property type="match status" value="1"/>
</dbReference>
<feature type="transmembrane region" description="Helical" evidence="4">
    <location>
        <begin position="119"/>
        <end position="143"/>
    </location>
</feature>
<keyword evidence="7" id="KW-1185">Reference proteome</keyword>
<dbReference type="InterPro" id="IPR003615">
    <property type="entry name" value="HNH_nuc"/>
</dbReference>